<dbReference type="OrthoDB" id="1715046at2759"/>
<organism evidence="1 2">
    <name type="scientific">Microthlaspi erraticum</name>
    <dbReference type="NCBI Taxonomy" id="1685480"/>
    <lineage>
        <taxon>Eukaryota</taxon>
        <taxon>Viridiplantae</taxon>
        <taxon>Streptophyta</taxon>
        <taxon>Embryophyta</taxon>
        <taxon>Tracheophyta</taxon>
        <taxon>Spermatophyta</taxon>
        <taxon>Magnoliopsida</taxon>
        <taxon>eudicotyledons</taxon>
        <taxon>Gunneridae</taxon>
        <taxon>Pentapetalae</taxon>
        <taxon>rosids</taxon>
        <taxon>malvids</taxon>
        <taxon>Brassicales</taxon>
        <taxon>Brassicaceae</taxon>
        <taxon>Coluteocarpeae</taxon>
        <taxon>Microthlaspi</taxon>
    </lineage>
</organism>
<dbReference type="EMBL" id="CACVBM020001213">
    <property type="protein sequence ID" value="CAA7039583.1"/>
    <property type="molecule type" value="Genomic_DNA"/>
</dbReference>
<dbReference type="PANTHER" id="PTHR31384">
    <property type="entry name" value="AUXIN RESPONSE FACTOR 4-RELATED"/>
    <property type="match status" value="1"/>
</dbReference>
<dbReference type="GO" id="GO:0006355">
    <property type="term" value="P:regulation of DNA-templated transcription"/>
    <property type="evidence" value="ECO:0007669"/>
    <property type="project" value="InterPro"/>
</dbReference>
<sequence>MTTERFQSLTVEQFFEWLFDWTTPGLPPQNEAQGLPFEVVYYPMAGWSDFVVKAEDVEASIAILKIPGIRVKMAMETEDSSRITWFQGIISSTLVHGVYLLGTSFRYKIPFTIPLMLS</sequence>
<comment type="caution">
    <text evidence="1">The sequence shown here is derived from an EMBL/GenBank/DDBJ whole genome shotgun (WGS) entry which is preliminary data.</text>
</comment>
<accession>A0A6D2JIM1</accession>
<name>A0A6D2JIM1_9BRAS</name>
<dbReference type="InterPro" id="IPR044835">
    <property type="entry name" value="ARF_plant"/>
</dbReference>
<reference evidence="1" key="1">
    <citation type="submission" date="2020-01" db="EMBL/GenBank/DDBJ databases">
        <authorList>
            <person name="Mishra B."/>
        </authorList>
    </citation>
    <scope>NUCLEOTIDE SEQUENCE [LARGE SCALE GENOMIC DNA]</scope>
</reference>
<evidence type="ECO:0000313" key="2">
    <source>
        <dbReference type="Proteomes" id="UP000467841"/>
    </source>
</evidence>
<dbReference type="PANTHER" id="PTHR31384:SF94">
    <property type="entry name" value="AUXIN RESPONSE FACTOR 17"/>
    <property type="match status" value="1"/>
</dbReference>
<keyword evidence="2" id="KW-1185">Reference proteome</keyword>
<dbReference type="GO" id="GO:0003677">
    <property type="term" value="F:DNA binding"/>
    <property type="evidence" value="ECO:0007669"/>
    <property type="project" value="InterPro"/>
</dbReference>
<dbReference type="GO" id="GO:0009725">
    <property type="term" value="P:response to hormone"/>
    <property type="evidence" value="ECO:0007669"/>
    <property type="project" value="InterPro"/>
</dbReference>
<dbReference type="Proteomes" id="UP000467841">
    <property type="component" value="Unassembled WGS sequence"/>
</dbReference>
<evidence type="ECO:0000313" key="1">
    <source>
        <dbReference type="EMBL" id="CAA7039583.1"/>
    </source>
</evidence>
<protein>
    <submittedName>
        <fullName evidence="1">Uncharacterized protein</fullName>
    </submittedName>
</protein>
<dbReference type="AlphaFoldDB" id="A0A6D2JIM1"/>
<proteinExistence type="predicted"/>
<dbReference type="GO" id="GO:0005634">
    <property type="term" value="C:nucleus"/>
    <property type="evidence" value="ECO:0007669"/>
    <property type="project" value="InterPro"/>
</dbReference>
<gene>
    <name evidence="1" type="ORF">MERR_LOCUS26818</name>
</gene>